<evidence type="ECO:0000259" key="6">
    <source>
        <dbReference type="Pfam" id="PF00389"/>
    </source>
</evidence>
<dbReference type="RefSeq" id="XP_016617219.1">
    <property type="nucleotide sequence ID" value="XM_016766921.1"/>
</dbReference>
<dbReference type="CDD" id="cd12173">
    <property type="entry name" value="PGDH_4"/>
    <property type="match status" value="1"/>
</dbReference>
<evidence type="ECO:0000256" key="5">
    <source>
        <dbReference type="RuleBase" id="RU003719"/>
    </source>
</evidence>
<organism evidence="8 9">
    <name type="scientific">Cladophialophora bantiana (strain ATCC 10958 / CBS 173.52 / CDC B-1940 / NIH 8579)</name>
    <name type="common">Xylohypha bantiana</name>
    <dbReference type="NCBI Taxonomy" id="1442370"/>
    <lineage>
        <taxon>Eukaryota</taxon>
        <taxon>Fungi</taxon>
        <taxon>Dikarya</taxon>
        <taxon>Ascomycota</taxon>
        <taxon>Pezizomycotina</taxon>
        <taxon>Eurotiomycetes</taxon>
        <taxon>Chaetothyriomycetidae</taxon>
        <taxon>Chaetothyriales</taxon>
        <taxon>Herpotrichiellaceae</taxon>
        <taxon>Cladophialophora</taxon>
    </lineage>
</organism>
<feature type="domain" description="D-isomer specific 2-hydroxyacid dehydrogenase NAD-binding" evidence="7">
    <location>
        <begin position="182"/>
        <end position="363"/>
    </location>
</feature>
<gene>
    <name evidence="8" type="ORF">Z519_09197</name>
</gene>
<evidence type="ECO:0000313" key="8">
    <source>
        <dbReference type="EMBL" id="KIW90550.1"/>
    </source>
</evidence>
<dbReference type="FunFam" id="3.40.50.720:FF:000203">
    <property type="entry name" value="D-3-phosphoglycerate dehydrogenase (SerA)"/>
    <property type="match status" value="1"/>
</dbReference>
<dbReference type="VEuPathDB" id="FungiDB:Z519_09197"/>
<dbReference type="Gene3D" id="3.40.50.720">
    <property type="entry name" value="NAD(P)-binding Rossmann-like Domain"/>
    <property type="match status" value="2"/>
</dbReference>
<dbReference type="InterPro" id="IPR006139">
    <property type="entry name" value="D-isomer_2_OHA_DH_cat_dom"/>
</dbReference>
<dbReference type="InterPro" id="IPR029753">
    <property type="entry name" value="D-isomer_DH_CS"/>
</dbReference>
<dbReference type="Pfam" id="PF02826">
    <property type="entry name" value="2-Hacid_dh_C"/>
    <property type="match status" value="1"/>
</dbReference>
<dbReference type="Pfam" id="PF00389">
    <property type="entry name" value="2-Hacid_dh"/>
    <property type="match status" value="1"/>
</dbReference>
<dbReference type="PROSITE" id="PS00671">
    <property type="entry name" value="D_2_HYDROXYACID_DH_3"/>
    <property type="match status" value="1"/>
</dbReference>
<dbReference type="Proteomes" id="UP000053789">
    <property type="component" value="Unassembled WGS sequence"/>
</dbReference>
<dbReference type="OrthoDB" id="298012at2759"/>
<comment type="similarity">
    <text evidence="1 5">Belongs to the D-isomer specific 2-hydroxyacid dehydrogenase family.</text>
</comment>
<reference evidence="8" key="1">
    <citation type="submission" date="2015-01" db="EMBL/GenBank/DDBJ databases">
        <title>The Genome Sequence of Cladophialophora bantiana CBS 173.52.</title>
        <authorList>
            <consortium name="The Broad Institute Genomics Platform"/>
            <person name="Cuomo C."/>
            <person name="de Hoog S."/>
            <person name="Gorbushina A."/>
            <person name="Stielow B."/>
            <person name="Teixiera M."/>
            <person name="Abouelleil A."/>
            <person name="Chapman S.B."/>
            <person name="Priest M."/>
            <person name="Young S.K."/>
            <person name="Wortman J."/>
            <person name="Nusbaum C."/>
            <person name="Birren B."/>
        </authorList>
    </citation>
    <scope>NUCLEOTIDE SEQUENCE [LARGE SCALE GENOMIC DNA]</scope>
    <source>
        <strain evidence="8">CBS 173.52</strain>
    </source>
</reference>
<sequence length="395" mass="43777">MRKHQYQARGTWEDYLYHDVIVESGKLRVKFRCCTWQEPRQRGIAHEMLPQSGINFSSFGILSRQELTDSNMGSIPTVAIIYVVDPYHEDAIAKLRSQRNLTVILPGDPRIKSYHTDATHILVRSETTIGKEDLLKARNLKAIIKQGVGVDNIDLQAARRHGVIVCNTPGINSESVAELTLTLALSIARRVCEIDRRVRNGEKVIRSKTLGHSLFRKTIGVIGMGNIGRVVAKKWVGAMEGKVIAYDPYSPDSAWDDMKEVQRTAQLGELLEQADVVSLHVPLTEQTQGMIGKEEFAMMKRNAILINCARGGIVDEEALLEALREGQILGAGLDAMEVEPPSLEKYGNTLLDHPGVIMTPHIGASTIENQSRSGIAAVDILCKLLRGEEVESRLT</sequence>
<feature type="domain" description="D-isomer specific 2-hydroxyacid dehydrogenase catalytic" evidence="6">
    <location>
        <begin position="82"/>
        <end position="393"/>
    </location>
</feature>
<evidence type="ECO:0000313" key="9">
    <source>
        <dbReference type="Proteomes" id="UP000053789"/>
    </source>
</evidence>
<evidence type="ECO:0000259" key="7">
    <source>
        <dbReference type="Pfam" id="PF02826"/>
    </source>
</evidence>
<dbReference type="GeneID" id="27702125"/>
<keyword evidence="3 5" id="KW-0560">Oxidoreductase</keyword>
<dbReference type="SUPFAM" id="SSF52283">
    <property type="entry name" value="Formate/glycerate dehydrogenase catalytic domain-like"/>
    <property type="match status" value="1"/>
</dbReference>
<proteinExistence type="inferred from homology"/>
<evidence type="ECO:0000256" key="3">
    <source>
        <dbReference type="ARBA" id="ARBA00023002"/>
    </source>
</evidence>
<dbReference type="GO" id="GO:0008652">
    <property type="term" value="P:amino acid biosynthetic process"/>
    <property type="evidence" value="ECO:0007669"/>
    <property type="project" value="UniProtKB-KW"/>
</dbReference>
<name>A0A0D2HIJ5_CLAB1</name>
<evidence type="ECO:0000256" key="1">
    <source>
        <dbReference type="ARBA" id="ARBA00005854"/>
    </source>
</evidence>
<accession>A0A0D2HIJ5</accession>
<dbReference type="InterPro" id="IPR029752">
    <property type="entry name" value="D-isomer_DH_CS1"/>
</dbReference>
<dbReference type="PANTHER" id="PTHR42789:SF1">
    <property type="entry name" value="D-ISOMER SPECIFIC 2-HYDROXYACID DEHYDROGENASE FAMILY PROTEIN (AFU_ORTHOLOGUE AFUA_6G10090)"/>
    <property type="match status" value="1"/>
</dbReference>
<dbReference type="GO" id="GO:0051287">
    <property type="term" value="F:NAD binding"/>
    <property type="evidence" value="ECO:0007669"/>
    <property type="project" value="InterPro"/>
</dbReference>
<evidence type="ECO:0000256" key="4">
    <source>
        <dbReference type="ARBA" id="ARBA00023027"/>
    </source>
</evidence>
<dbReference type="PROSITE" id="PS00670">
    <property type="entry name" value="D_2_HYDROXYACID_DH_2"/>
    <property type="match status" value="1"/>
</dbReference>
<protein>
    <submittedName>
        <fullName evidence="8">Phosphoglycerate dehydrogenase</fullName>
    </submittedName>
</protein>
<keyword evidence="4" id="KW-0520">NAD</keyword>
<dbReference type="PROSITE" id="PS00065">
    <property type="entry name" value="D_2_HYDROXYACID_DH_1"/>
    <property type="match status" value="1"/>
</dbReference>
<dbReference type="InterPro" id="IPR036291">
    <property type="entry name" value="NAD(P)-bd_dom_sf"/>
</dbReference>
<dbReference type="InterPro" id="IPR050857">
    <property type="entry name" value="D-2-hydroxyacid_DH"/>
</dbReference>
<dbReference type="InterPro" id="IPR006140">
    <property type="entry name" value="D-isomer_DH_NAD-bd"/>
</dbReference>
<dbReference type="PANTHER" id="PTHR42789">
    <property type="entry name" value="D-ISOMER SPECIFIC 2-HYDROXYACID DEHYDROGENASE FAMILY PROTEIN (AFU_ORTHOLOGUE AFUA_6G10090)"/>
    <property type="match status" value="1"/>
</dbReference>
<keyword evidence="9" id="KW-1185">Reference proteome</keyword>
<dbReference type="EMBL" id="KN846993">
    <property type="protein sequence ID" value="KIW90550.1"/>
    <property type="molecule type" value="Genomic_DNA"/>
</dbReference>
<evidence type="ECO:0000256" key="2">
    <source>
        <dbReference type="ARBA" id="ARBA00022605"/>
    </source>
</evidence>
<keyword evidence="2" id="KW-0028">Amino-acid biosynthesis</keyword>
<dbReference type="SUPFAM" id="SSF51735">
    <property type="entry name" value="NAD(P)-binding Rossmann-fold domains"/>
    <property type="match status" value="1"/>
</dbReference>
<dbReference type="GO" id="GO:0016616">
    <property type="term" value="F:oxidoreductase activity, acting on the CH-OH group of donors, NAD or NADP as acceptor"/>
    <property type="evidence" value="ECO:0007669"/>
    <property type="project" value="InterPro"/>
</dbReference>
<dbReference type="AlphaFoldDB" id="A0A0D2HIJ5"/>
<dbReference type="HOGENOM" id="CLU_019796_1_3_1"/>